<keyword evidence="2" id="KW-1185">Reference proteome</keyword>
<dbReference type="STRING" id="1716141.STSP_23110"/>
<dbReference type="InterPro" id="IPR011989">
    <property type="entry name" value="ARM-like"/>
</dbReference>
<reference evidence="1 2" key="1">
    <citation type="submission" date="2015-12" db="EMBL/GenBank/DDBJ databases">
        <title>Genome sequence of Streptomyces sp. G25.</title>
        <authorList>
            <person name="Poehlein A."/>
            <person name="Roettig A."/>
            <person name="Hiessl S."/>
            <person name="Hauschild P."/>
            <person name="Schauer J."/>
            <person name="Madkour M.H."/>
            <person name="Al-Ansari A.M."/>
            <person name="Almakishah N.H."/>
            <person name="Steinbuechel A."/>
            <person name="Daniel R."/>
        </authorList>
    </citation>
    <scope>NUCLEOTIDE SEQUENCE [LARGE SCALE GENOMIC DNA]</scope>
    <source>
        <strain evidence="2">G25(2015)</strain>
    </source>
</reference>
<dbReference type="RefSeq" id="WP_232789593.1">
    <property type="nucleotide sequence ID" value="NZ_LOHS01000066.1"/>
</dbReference>
<evidence type="ECO:0000313" key="1">
    <source>
        <dbReference type="EMBL" id="OAH14364.1"/>
    </source>
</evidence>
<proteinExistence type="predicted"/>
<organism evidence="1 2">
    <name type="scientific">Streptomyces jeddahensis</name>
    <dbReference type="NCBI Taxonomy" id="1716141"/>
    <lineage>
        <taxon>Bacteria</taxon>
        <taxon>Bacillati</taxon>
        <taxon>Actinomycetota</taxon>
        <taxon>Actinomycetes</taxon>
        <taxon>Kitasatosporales</taxon>
        <taxon>Streptomycetaceae</taxon>
        <taxon>Streptomyces</taxon>
    </lineage>
</organism>
<dbReference type="Proteomes" id="UP000077381">
    <property type="component" value="Unassembled WGS sequence"/>
</dbReference>
<gene>
    <name evidence="1" type="ORF">STSP_23110</name>
</gene>
<dbReference type="PATRIC" id="fig|1716141.3.peg.2431"/>
<comment type="caution">
    <text evidence="1">The sequence shown here is derived from an EMBL/GenBank/DDBJ whole genome shotgun (WGS) entry which is preliminary data.</text>
</comment>
<dbReference type="EMBL" id="LOHS01000066">
    <property type="protein sequence ID" value="OAH14364.1"/>
    <property type="molecule type" value="Genomic_DNA"/>
</dbReference>
<evidence type="ECO:0008006" key="3">
    <source>
        <dbReference type="Google" id="ProtNLM"/>
    </source>
</evidence>
<dbReference type="AlphaFoldDB" id="A0A177HVW7"/>
<dbReference type="Gene3D" id="1.25.10.10">
    <property type="entry name" value="Leucine-rich Repeat Variant"/>
    <property type="match status" value="1"/>
</dbReference>
<evidence type="ECO:0000313" key="2">
    <source>
        <dbReference type="Proteomes" id="UP000077381"/>
    </source>
</evidence>
<sequence length="335" mass="37634">MPETIDALVEDLSSRNRAVRRAAKDALVALGPQGIDQLLPYTLDRRPRSPRRDVQSIIERMGDEALPRLREIRREGPGRLRSNALEILVNLGGADALDEIDRRAVERLVRIKILDERPVSVPSEAGRWLAFPADRLDDAVAALGLHDVRPVTTVMGVAAATQATDSLDFQDSQGETQRAYRVFITPEFENWRAKGQIKNWRMLWGNSFLDELDGFRLARELSERCGEAHFYILDPYNSAENWYVARDGHMVRSYGTYDYPQFEGEPLPFEAWHMENADEDEAEEYAEGVPDASTAADSLSVAPGPQLAKYTHGHGWLATTHPDVPNSRFKGALPI</sequence>
<protein>
    <recommendedName>
        <fullName evidence="3">HEAT repeat protein</fullName>
    </recommendedName>
</protein>
<name>A0A177HVW7_9ACTN</name>
<accession>A0A177HVW7</accession>
<dbReference type="InterPro" id="IPR016024">
    <property type="entry name" value="ARM-type_fold"/>
</dbReference>
<dbReference type="SUPFAM" id="SSF48371">
    <property type="entry name" value="ARM repeat"/>
    <property type="match status" value="1"/>
</dbReference>